<dbReference type="Proteomes" id="UP000693738">
    <property type="component" value="Unassembled WGS sequence"/>
</dbReference>
<dbReference type="Pfam" id="PF20174">
    <property type="entry name" value="DUF6540"/>
    <property type="match status" value="1"/>
</dbReference>
<dbReference type="EMBL" id="CAJSTJ010000122">
    <property type="protein sequence ID" value="CAG7558042.1"/>
    <property type="molecule type" value="Genomic_DNA"/>
</dbReference>
<accession>A0A8J2IKC6</accession>
<dbReference type="AlphaFoldDB" id="A0A8J2IKC6"/>
<evidence type="ECO:0000313" key="3">
    <source>
        <dbReference type="Proteomes" id="UP000693738"/>
    </source>
</evidence>
<evidence type="ECO:0000313" key="2">
    <source>
        <dbReference type="EMBL" id="CAG7558042.1"/>
    </source>
</evidence>
<dbReference type="InterPro" id="IPR046670">
    <property type="entry name" value="DUF6540"/>
</dbReference>
<evidence type="ECO:0000256" key="1">
    <source>
        <dbReference type="SAM" id="MobiDB-lite"/>
    </source>
</evidence>
<comment type="caution">
    <text evidence="2">The sequence shown here is derived from an EMBL/GenBank/DDBJ whole genome shotgun (WGS) entry which is preliminary data.</text>
</comment>
<feature type="region of interest" description="Disordered" evidence="1">
    <location>
        <begin position="1"/>
        <end position="29"/>
    </location>
</feature>
<reference evidence="2" key="1">
    <citation type="submission" date="2021-05" db="EMBL/GenBank/DDBJ databases">
        <authorList>
            <person name="Khan N."/>
        </authorList>
    </citation>
    <scope>NUCLEOTIDE SEQUENCE</scope>
</reference>
<proteinExistence type="predicted"/>
<feature type="compositionally biased region" description="Pro residues" evidence="1">
    <location>
        <begin position="1"/>
        <end position="28"/>
    </location>
</feature>
<name>A0A8J2IKC6_FUSEQ</name>
<sequence>MSNPPVPPPLPPSVNLRAPPPQIPPPIVPETGPTGSLLLHLVMYSGGTFNNHWNWYIRSSHDLSIGTIIHAPGDVHSGFRFEIKRYYDFRDEPSMPLHIIPLQWIDRKYPDEPAMLNNGHRVDDDKPVCGFEKSVHKIKPPWKSLNSVESARTYRELPKRRLFKGTARLGSLESADQLVTDSILHADIAIYLYDIKQ</sequence>
<gene>
    <name evidence="2" type="ORF">FEQUK3_LOCUS3758</name>
</gene>
<organism evidence="2 3">
    <name type="scientific">Fusarium equiseti</name>
    <name type="common">Fusarium scirpi</name>
    <dbReference type="NCBI Taxonomy" id="61235"/>
    <lineage>
        <taxon>Eukaryota</taxon>
        <taxon>Fungi</taxon>
        <taxon>Dikarya</taxon>
        <taxon>Ascomycota</taxon>
        <taxon>Pezizomycotina</taxon>
        <taxon>Sordariomycetes</taxon>
        <taxon>Hypocreomycetidae</taxon>
        <taxon>Hypocreales</taxon>
        <taxon>Nectriaceae</taxon>
        <taxon>Fusarium</taxon>
        <taxon>Fusarium incarnatum-equiseti species complex</taxon>
    </lineage>
</organism>
<protein>
    <submittedName>
        <fullName evidence="2">Uncharacterized protein</fullName>
    </submittedName>
</protein>